<feature type="binding site" evidence="5">
    <location>
        <position position="313"/>
    </location>
    <ligand>
        <name>Fe cation</name>
        <dbReference type="ChEBI" id="CHEBI:24875"/>
    </ligand>
</feature>
<keyword evidence="7" id="KW-0670">Pyruvate</keyword>
<dbReference type="InterPro" id="IPR037523">
    <property type="entry name" value="VOC_core"/>
</dbReference>
<proteinExistence type="inferred from homology"/>
<evidence type="ECO:0000259" key="6">
    <source>
        <dbReference type="PROSITE" id="PS51819"/>
    </source>
</evidence>
<dbReference type="GO" id="GO:0003868">
    <property type="term" value="F:4-hydroxyphenylpyruvate dioxygenase activity"/>
    <property type="evidence" value="ECO:0007669"/>
    <property type="project" value="InterPro"/>
</dbReference>
<dbReference type="OrthoDB" id="9780241at2"/>
<dbReference type="GO" id="GO:0046872">
    <property type="term" value="F:metal ion binding"/>
    <property type="evidence" value="ECO:0007669"/>
    <property type="project" value="UniProtKB-KW"/>
</dbReference>
<dbReference type="GO" id="GO:0006572">
    <property type="term" value="P:L-tyrosine catabolic process"/>
    <property type="evidence" value="ECO:0007669"/>
    <property type="project" value="TreeGrafter"/>
</dbReference>
<dbReference type="Pfam" id="PF13669">
    <property type="entry name" value="Glyoxalase_4"/>
    <property type="match status" value="1"/>
</dbReference>
<dbReference type="PANTHER" id="PTHR11959:SF1">
    <property type="entry name" value="4-HYDROXYPHENYLPYRUVATE DIOXYGENASE"/>
    <property type="match status" value="1"/>
</dbReference>
<dbReference type="PATRIC" id="fig|1284240.4.peg.6455"/>
<reference evidence="7 8" key="1">
    <citation type="journal article" date="2013" name="Genome Announc.">
        <title>Draft Genome Sequence of Amycolatopsis decaplanina Strain DSM 44594T.</title>
        <authorList>
            <person name="Kaur N."/>
            <person name="Kumar S."/>
            <person name="Bala M."/>
            <person name="Raghava G.P."/>
            <person name="Mayilraj S."/>
        </authorList>
    </citation>
    <scope>NUCLEOTIDE SEQUENCE [LARGE SCALE GENOMIC DNA]</scope>
    <source>
        <strain evidence="7 8">DSM 44594</strain>
    </source>
</reference>
<dbReference type="EMBL" id="AOHO01000074">
    <property type="protein sequence ID" value="EME52972.1"/>
    <property type="molecule type" value="Genomic_DNA"/>
</dbReference>
<keyword evidence="7" id="KW-0223">Dioxygenase</keyword>
<accession>M2YDM4</accession>
<dbReference type="Gene3D" id="3.10.180.10">
    <property type="entry name" value="2,3-Dihydroxybiphenyl 1,2-Dioxygenase, domain 1"/>
    <property type="match status" value="2"/>
</dbReference>
<evidence type="ECO:0000256" key="2">
    <source>
        <dbReference type="ARBA" id="ARBA00022723"/>
    </source>
</evidence>
<dbReference type="PIRSF" id="PIRSF009283">
    <property type="entry name" value="HPP_dOase"/>
    <property type="match status" value="1"/>
</dbReference>
<keyword evidence="4 5" id="KW-0408">Iron</keyword>
<dbReference type="NCBIfam" id="TIGR01263">
    <property type="entry name" value="4HPPD"/>
    <property type="match status" value="1"/>
</dbReference>
<evidence type="ECO:0000256" key="4">
    <source>
        <dbReference type="ARBA" id="ARBA00023004"/>
    </source>
</evidence>
<dbReference type="InterPro" id="IPR004360">
    <property type="entry name" value="Glyas_Fos-R_dOase_dom"/>
</dbReference>
<dbReference type="InterPro" id="IPR029068">
    <property type="entry name" value="Glyas_Bleomycin-R_OHBP_Dase"/>
</dbReference>
<protein>
    <submittedName>
        <fullName evidence="7">4-hydroxyphenylpyruvate dioxygenase</fullName>
    </submittedName>
</protein>
<comment type="caution">
    <text evidence="7">The sequence shown here is derived from an EMBL/GenBank/DDBJ whole genome shotgun (WGS) entry which is preliminary data.</text>
</comment>
<name>M2YDM4_9PSEU</name>
<dbReference type="CDD" id="cd08342">
    <property type="entry name" value="HPPD_N_like"/>
    <property type="match status" value="1"/>
</dbReference>
<evidence type="ECO:0000256" key="1">
    <source>
        <dbReference type="ARBA" id="ARBA00005877"/>
    </source>
</evidence>
<dbReference type="AlphaFoldDB" id="M2YDM4"/>
<keyword evidence="2 5" id="KW-0479">Metal-binding</keyword>
<gene>
    <name evidence="7" type="ORF">H074_31667</name>
</gene>
<dbReference type="Proteomes" id="UP000054226">
    <property type="component" value="Unassembled WGS sequence"/>
</dbReference>
<dbReference type="InterPro" id="IPR041735">
    <property type="entry name" value="4OHPhenylPyrv_dOase_C"/>
</dbReference>
<evidence type="ECO:0000256" key="3">
    <source>
        <dbReference type="ARBA" id="ARBA00022737"/>
    </source>
</evidence>
<comment type="cofactor">
    <cofactor evidence="5">
        <name>Fe cation</name>
        <dbReference type="ChEBI" id="CHEBI:24875"/>
    </cofactor>
    <text evidence="5">Binds 1 Fe cation per subunit.</text>
</comment>
<keyword evidence="8" id="KW-1185">Reference proteome</keyword>
<evidence type="ECO:0000313" key="7">
    <source>
        <dbReference type="EMBL" id="EME52972.1"/>
    </source>
</evidence>
<sequence>MSSQESTQNFEIDHVEMYVANLEAAASGWMDKYDFSVTATDRSADHRSVTLRHSAIALVLTEPLSDRHPGATYLQTHGDGVADIALRTSDVAAAFEAAVKAGAEPVREPEKRADSVVTATVSGFGDVVHTLIQSDVAEEAPRGKGGVDLGVIDHFAVCLNAGDLGPTVAFYERALGFKQIFEEHIVVGAQAMNSTVVQSTSGAVTLTLIEPDKTADPGQIDDFIKEHHGSGVQHIAFTSPDAVRAVKELSARGVEFLKTPDAYYDLLGERIELETHSLDDLRETKLLADEDHGGQLFQIFTASTHPRKTIFFEIIERQGAGTFGSSNIKALYEAVELERTGQSKLGPVRR</sequence>
<dbReference type="PANTHER" id="PTHR11959">
    <property type="entry name" value="4-HYDROXYPHENYLPYRUVATE DIOXYGENASE"/>
    <property type="match status" value="1"/>
</dbReference>
<keyword evidence="7" id="KW-0560">Oxidoreductase</keyword>
<dbReference type="PROSITE" id="PS51819">
    <property type="entry name" value="VOC"/>
    <property type="match status" value="2"/>
</dbReference>
<organism evidence="7 8">
    <name type="scientific">Amycolatopsis decaplanina DSM 44594</name>
    <dbReference type="NCBI Taxonomy" id="1284240"/>
    <lineage>
        <taxon>Bacteria</taxon>
        <taxon>Bacillati</taxon>
        <taxon>Actinomycetota</taxon>
        <taxon>Actinomycetes</taxon>
        <taxon>Pseudonocardiales</taxon>
        <taxon>Pseudonocardiaceae</taxon>
        <taxon>Amycolatopsis</taxon>
    </lineage>
</organism>
<dbReference type="RefSeq" id="WP_007034134.1">
    <property type="nucleotide sequence ID" value="NZ_AOHO01000074.1"/>
</dbReference>
<dbReference type="InterPro" id="IPR005956">
    <property type="entry name" value="4OHPhenylPyrv_dOase"/>
</dbReference>
<dbReference type="CDD" id="cd07250">
    <property type="entry name" value="HPPD_C_like"/>
    <property type="match status" value="1"/>
</dbReference>
<feature type="domain" description="VOC" evidence="6">
    <location>
        <begin position="11"/>
        <end position="134"/>
    </location>
</feature>
<feature type="binding site" evidence="5">
    <location>
        <position position="234"/>
    </location>
    <ligand>
        <name>Fe cation</name>
        <dbReference type="ChEBI" id="CHEBI:24875"/>
    </ligand>
</feature>
<evidence type="ECO:0000256" key="5">
    <source>
        <dbReference type="PIRSR" id="PIRSR009283-1"/>
    </source>
</evidence>
<keyword evidence="3" id="KW-0677">Repeat</keyword>
<dbReference type="InterPro" id="IPR041736">
    <property type="entry name" value="4OHPhenylPyrv_dOase_N"/>
</dbReference>
<feature type="binding site" evidence="5">
    <location>
        <position position="154"/>
    </location>
    <ligand>
        <name>Fe cation</name>
        <dbReference type="ChEBI" id="CHEBI:24875"/>
    </ligand>
</feature>
<comment type="similarity">
    <text evidence="1">Belongs to the 4HPPD family.</text>
</comment>
<evidence type="ECO:0000313" key="8">
    <source>
        <dbReference type="Proteomes" id="UP000054226"/>
    </source>
</evidence>
<dbReference type="Pfam" id="PF00903">
    <property type="entry name" value="Glyoxalase"/>
    <property type="match status" value="1"/>
</dbReference>
<feature type="domain" description="VOC" evidence="6">
    <location>
        <begin position="151"/>
        <end position="302"/>
    </location>
</feature>
<dbReference type="SUPFAM" id="SSF54593">
    <property type="entry name" value="Glyoxalase/Bleomycin resistance protein/Dihydroxybiphenyl dioxygenase"/>
    <property type="match status" value="1"/>
</dbReference>